<accession>A0A0G4HXR6</accession>
<evidence type="ECO:0000256" key="6">
    <source>
        <dbReference type="SAM" id="Phobius"/>
    </source>
</evidence>
<dbReference type="Pfam" id="PF00084">
    <property type="entry name" value="Sushi"/>
    <property type="match status" value="4"/>
</dbReference>
<feature type="compositionally biased region" description="Basic and acidic residues" evidence="5">
    <location>
        <begin position="1188"/>
        <end position="1208"/>
    </location>
</feature>
<keyword evidence="2" id="KW-0677">Repeat</keyword>
<organism evidence="8">
    <name type="scientific">Chromera velia CCMP2878</name>
    <dbReference type="NCBI Taxonomy" id="1169474"/>
    <lineage>
        <taxon>Eukaryota</taxon>
        <taxon>Sar</taxon>
        <taxon>Alveolata</taxon>
        <taxon>Colpodellida</taxon>
        <taxon>Chromeraceae</taxon>
        <taxon>Chromera</taxon>
    </lineage>
</organism>
<feature type="domain" description="Sushi" evidence="7">
    <location>
        <begin position="610"/>
        <end position="689"/>
    </location>
</feature>
<dbReference type="EMBL" id="CDMZ01004295">
    <property type="protein sequence ID" value="CEM49303.1"/>
    <property type="molecule type" value="Genomic_DNA"/>
</dbReference>
<dbReference type="Gene3D" id="2.10.70.10">
    <property type="entry name" value="Complement Module, domain 1"/>
    <property type="match status" value="6"/>
</dbReference>
<keyword evidence="3" id="KW-1015">Disulfide bond</keyword>
<name>A0A0G4HXR6_9ALVE</name>
<feature type="region of interest" description="Disordered" evidence="5">
    <location>
        <begin position="614"/>
        <end position="636"/>
    </location>
</feature>
<feature type="domain" description="Sushi" evidence="7">
    <location>
        <begin position="385"/>
        <end position="459"/>
    </location>
</feature>
<keyword evidence="6" id="KW-1133">Transmembrane helix</keyword>
<dbReference type="InterPro" id="IPR035976">
    <property type="entry name" value="Sushi/SCR/CCP_sf"/>
</dbReference>
<feature type="compositionally biased region" description="Basic and acidic residues" evidence="5">
    <location>
        <begin position="1036"/>
        <end position="1046"/>
    </location>
</feature>
<evidence type="ECO:0000256" key="1">
    <source>
        <dbReference type="ARBA" id="ARBA00022659"/>
    </source>
</evidence>
<keyword evidence="4" id="KW-0325">Glycoprotein</keyword>
<feature type="transmembrane region" description="Helical" evidence="6">
    <location>
        <begin position="983"/>
        <end position="1008"/>
    </location>
</feature>
<evidence type="ECO:0000256" key="3">
    <source>
        <dbReference type="ARBA" id="ARBA00023157"/>
    </source>
</evidence>
<feature type="compositionally biased region" description="Acidic residues" evidence="5">
    <location>
        <begin position="1169"/>
        <end position="1187"/>
    </location>
</feature>
<feature type="compositionally biased region" description="Acidic residues" evidence="5">
    <location>
        <begin position="1075"/>
        <end position="1088"/>
    </location>
</feature>
<evidence type="ECO:0000313" key="8">
    <source>
        <dbReference type="EMBL" id="CEM49303.1"/>
    </source>
</evidence>
<gene>
    <name evidence="8" type="ORF">Cvel_9327</name>
</gene>
<feature type="domain" description="Sushi" evidence="7">
    <location>
        <begin position="690"/>
        <end position="775"/>
    </location>
</feature>
<feature type="domain" description="Sushi" evidence="7">
    <location>
        <begin position="535"/>
        <end position="609"/>
    </location>
</feature>
<evidence type="ECO:0000256" key="2">
    <source>
        <dbReference type="ARBA" id="ARBA00022737"/>
    </source>
</evidence>
<evidence type="ECO:0000259" key="7">
    <source>
        <dbReference type="PROSITE" id="PS50923"/>
    </source>
</evidence>
<feature type="region of interest" description="Disordered" evidence="5">
    <location>
        <begin position="1074"/>
        <end position="1155"/>
    </location>
</feature>
<evidence type="ECO:0000256" key="5">
    <source>
        <dbReference type="SAM" id="MobiDB-lite"/>
    </source>
</evidence>
<dbReference type="SUPFAM" id="SSF57535">
    <property type="entry name" value="Complement control module/SCR domain"/>
    <property type="match status" value="5"/>
</dbReference>
<dbReference type="PANTHER" id="PTHR19325:SF567">
    <property type="entry name" value="SUSHI, VON WILLEBRAND FACTOR TYPE A, EGF AND PENTRAXIN DOMAIN-CONTAINING PROTEIN 1-LIKE"/>
    <property type="match status" value="1"/>
</dbReference>
<feature type="region of interest" description="Disordered" evidence="5">
    <location>
        <begin position="1168"/>
        <end position="1271"/>
    </location>
</feature>
<dbReference type="PROSITE" id="PS50923">
    <property type="entry name" value="SUSHI"/>
    <property type="match status" value="7"/>
</dbReference>
<protein>
    <recommendedName>
        <fullName evidence="7">Sushi domain-containing protein</fullName>
    </recommendedName>
</protein>
<dbReference type="InterPro" id="IPR050350">
    <property type="entry name" value="Compl-Cell_Adhes-Reg"/>
</dbReference>
<sequence>MLPDWATRAWAHFAEEKRVGEEFRFSFLSIASIESHLQQHSSTLSDKVVKAGWTVNYVTIHETQKNTVKIYSGAKKAPMEARAIEVAKGRVFGFPSLPHLITTGGVGAYWHVDTANSDIVANSGTGVGGNANVQSVITLPCAVHLSSITYHNRPDCCVEQSVVQIVGYGSTDFVSWPQLFSCSLSWSGIQQSRTCSATDPNAGPYTHFSFHLQKVNRATDGIMASDDITISVTGISCNQATDPQPNTLSANVQRADSSQTGTTTATATFTYTCANGYQISGSATTTFTCTATAYATSQWQGGTVPTCSAVSCNQASDPQPNTLSANVQRADTSQTGTTTATATFTYTCANGYTLSGSATTTFTCTGTAYATSQWQGGTIPTCSAVSCNEASDPQPNTLSANVQRADNGQAGTTTATATFTYTCANGYQLVGSGTPTFTCTGTAYATSQWQGGTVPTCSAVSCTEASDPQPNTLSANVQRADNGQAGTTTQTATFTYTCANGYQISGSATTTFTCTATAYATSQWQGGTVPTCSAVSCTEASDPQPNTLPANVQRADSGQAGTTTQTATFTYTCATGYQIVGTATTTFTCTGTAYATSQWQGGTVPTCTAASCNEATDSQPNTPPEGTKRAELGGQTGVTGDSTVFSFSCSDGFRLPSGGAAVETDVTFECTGDATASSSWKGTPPTCIAVSCNEQTDEAPNMLTSNLVRSDSGQSGSTGTSAVFTYACNDGYSLDAPVSPSGWEFGVEGAVSFVCTGTGYGQASWLGGTVPSCSVNAALVSVGGVDLGASDFSIPSWNLPEDRGRVGFSSSFRDRVQRLSSAEDRRAFVQNAVVMLEQSGMKSGTLISTEDLPFPEEVSATVSDVAVFPNRFFVDTAVEGLETDMETADEEGKRKGVYFAVQSVSDWCTLRHKGEEATCVVSGEGSFECSVKNGENGRQGSGGDVLKMESAERSKGFKFISVLGSVTMFVEEVPVVDVSSLPLWLIIVIAVVSILCIIGPIVGGILFLRWAKRENEEDARYAGLQRSMTKEAMLKNRRESGLRAEGVEEGGGILKDQSAEKEYQLRVAVDRLDFDSEEEKDEEDEEEERGGGSEMSEGERMETSGWKREPSRSFRVAETFGESHENSEEEEDENEVDGEGEEEKEEEKGWRWRHGSLSDFRSASAVLIMDEDELGEEVGDGDREEGDSEKGFVDKEDEAQSHMHEKASENSAAPHHQTQRVKVEEASGLEILSLLSRPEDVKEGGGGFEQSNPPEMQKSWSGSSFFDEACD</sequence>
<dbReference type="PANTHER" id="PTHR19325">
    <property type="entry name" value="COMPLEMENT COMPONENT-RELATED SUSHI DOMAIN-CONTAINING"/>
    <property type="match status" value="1"/>
</dbReference>
<feature type="domain" description="Sushi" evidence="7">
    <location>
        <begin position="310"/>
        <end position="384"/>
    </location>
</feature>
<dbReference type="VEuPathDB" id="CryptoDB:Cvel_9327"/>
<keyword evidence="1" id="KW-0768">Sushi</keyword>
<feature type="domain" description="Sushi" evidence="7">
    <location>
        <begin position="460"/>
        <end position="534"/>
    </location>
</feature>
<keyword evidence="6" id="KW-0472">Membrane</keyword>
<evidence type="ECO:0000256" key="4">
    <source>
        <dbReference type="ARBA" id="ARBA00023180"/>
    </source>
</evidence>
<feature type="compositionally biased region" description="Acidic residues" evidence="5">
    <location>
        <begin position="1127"/>
        <end position="1145"/>
    </location>
</feature>
<feature type="domain" description="Sushi" evidence="7">
    <location>
        <begin position="235"/>
        <end position="309"/>
    </location>
</feature>
<reference evidence="8" key="1">
    <citation type="submission" date="2014-11" db="EMBL/GenBank/DDBJ databases">
        <authorList>
            <person name="Otto D Thomas"/>
            <person name="Naeem Raeece"/>
        </authorList>
    </citation>
    <scope>NUCLEOTIDE SEQUENCE</scope>
</reference>
<dbReference type="PhylomeDB" id="A0A0G4HXR6"/>
<feature type="compositionally biased region" description="Polar residues" evidence="5">
    <location>
        <begin position="1249"/>
        <end position="1264"/>
    </location>
</feature>
<dbReference type="InterPro" id="IPR000436">
    <property type="entry name" value="Sushi_SCR_CCP_dom"/>
</dbReference>
<feature type="region of interest" description="Disordered" evidence="5">
    <location>
        <begin position="1036"/>
        <end position="1055"/>
    </location>
</feature>
<dbReference type="AlphaFoldDB" id="A0A0G4HXR6"/>
<feature type="compositionally biased region" description="Basic and acidic residues" evidence="5">
    <location>
        <begin position="1097"/>
        <end position="1112"/>
    </location>
</feature>
<proteinExistence type="predicted"/>
<dbReference type="SMART" id="SM00032">
    <property type="entry name" value="CCP"/>
    <property type="match status" value="6"/>
</dbReference>
<keyword evidence="6" id="KW-0812">Transmembrane</keyword>